<feature type="compositionally biased region" description="Basic and acidic residues" evidence="1">
    <location>
        <begin position="1"/>
        <end position="11"/>
    </location>
</feature>
<dbReference type="Proteomes" id="UP000011680">
    <property type="component" value="Unassembled WGS sequence"/>
</dbReference>
<name>M0NEF2_9EURY</name>
<organism evidence="2 3">
    <name type="scientific">Halococcus thailandensis JCM 13552</name>
    <dbReference type="NCBI Taxonomy" id="1227457"/>
    <lineage>
        <taxon>Archaea</taxon>
        <taxon>Methanobacteriati</taxon>
        <taxon>Methanobacteriota</taxon>
        <taxon>Stenosarchaea group</taxon>
        <taxon>Halobacteria</taxon>
        <taxon>Halobacteriales</taxon>
        <taxon>Halococcaceae</taxon>
        <taxon>Halococcus</taxon>
    </lineage>
</organism>
<comment type="caution">
    <text evidence="2">The sequence shown here is derived from an EMBL/GenBank/DDBJ whole genome shotgun (WGS) entry which is preliminary data.</text>
</comment>
<gene>
    <name evidence="2" type="ORF">C451_02739</name>
</gene>
<accession>M0NEF2</accession>
<reference evidence="2 3" key="1">
    <citation type="journal article" date="2014" name="PLoS Genet.">
        <title>Phylogenetically driven sequencing of extremely halophilic archaea reveals strategies for static and dynamic osmo-response.</title>
        <authorList>
            <person name="Becker E.A."/>
            <person name="Seitzer P.M."/>
            <person name="Tritt A."/>
            <person name="Larsen D."/>
            <person name="Krusor M."/>
            <person name="Yao A.I."/>
            <person name="Wu D."/>
            <person name="Madern D."/>
            <person name="Eisen J.A."/>
            <person name="Darling A.E."/>
            <person name="Facciotti M.T."/>
        </authorList>
    </citation>
    <scope>NUCLEOTIDE SEQUENCE [LARGE SCALE GENOMIC DNA]</scope>
    <source>
        <strain evidence="2 3">JCM 13552</strain>
    </source>
</reference>
<protein>
    <submittedName>
        <fullName evidence="2">Uncharacterized protein</fullName>
    </submittedName>
</protein>
<proteinExistence type="predicted"/>
<keyword evidence="3" id="KW-1185">Reference proteome</keyword>
<sequence>MVEHNSSREQTVDSEQSTAVVEVGPTRINEEGKMCPNCGGVMSYGVIVESGTEEQLTEYMGLSCSECSTQGVFCPDCESVHKPGYECPARIEREQDEVAERLGGVVGVDVGVSVGLGVVSWMPTARLRKPPERSTPAARCALRAQTVSAAVLTSPGFAERSGPFHSLPATAW</sequence>
<dbReference type="EMBL" id="AOMF01000059">
    <property type="protein sequence ID" value="EMA56367.1"/>
    <property type="molecule type" value="Genomic_DNA"/>
</dbReference>
<dbReference type="AlphaFoldDB" id="M0NEF2"/>
<evidence type="ECO:0000256" key="1">
    <source>
        <dbReference type="SAM" id="MobiDB-lite"/>
    </source>
</evidence>
<evidence type="ECO:0000313" key="2">
    <source>
        <dbReference type="EMBL" id="EMA56367.1"/>
    </source>
</evidence>
<feature type="region of interest" description="Disordered" evidence="1">
    <location>
        <begin position="1"/>
        <end position="20"/>
    </location>
</feature>
<evidence type="ECO:0000313" key="3">
    <source>
        <dbReference type="Proteomes" id="UP000011680"/>
    </source>
</evidence>